<proteinExistence type="predicted"/>
<reference evidence="1 2" key="1">
    <citation type="journal article" date="2019" name="Commun. Biol.">
        <title>The bagworm genome reveals a unique fibroin gene that provides high tensile strength.</title>
        <authorList>
            <person name="Kono N."/>
            <person name="Nakamura H."/>
            <person name="Ohtoshi R."/>
            <person name="Tomita M."/>
            <person name="Numata K."/>
            <person name="Arakawa K."/>
        </authorList>
    </citation>
    <scope>NUCLEOTIDE SEQUENCE [LARGE SCALE GENOMIC DNA]</scope>
</reference>
<gene>
    <name evidence="1" type="ORF">EVAR_46237_1</name>
</gene>
<keyword evidence="2" id="KW-1185">Reference proteome</keyword>
<organism evidence="1 2">
    <name type="scientific">Eumeta variegata</name>
    <name type="common">Bagworm moth</name>
    <name type="synonym">Eumeta japonica</name>
    <dbReference type="NCBI Taxonomy" id="151549"/>
    <lineage>
        <taxon>Eukaryota</taxon>
        <taxon>Metazoa</taxon>
        <taxon>Ecdysozoa</taxon>
        <taxon>Arthropoda</taxon>
        <taxon>Hexapoda</taxon>
        <taxon>Insecta</taxon>
        <taxon>Pterygota</taxon>
        <taxon>Neoptera</taxon>
        <taxon>Endopterygota</taxon>
        <taxon>Lepidoptera</taxon>
        <taxon>Glossata</taxon>
        <taxon>Ditrysia</taxon>
        <taxon>Tineoidea</taxon>
        <taxon>Psychidae</taxon>
        <taxon>Oiketicinae</taxon>
        <taxon>Eumeta</taxon>
    </lineage>
</organism>
<name>A0A4C1XN36_EUMVA</name>
<evidence type="ECO:0000313" key="2">
    <source>
        <dbReference type="Proteomes" id="UP000299102"/>
    </source>
</evidence>
<dbReference type="AlphaFoldDB" id="A0A4C1XN36"/>
<accession>A0A4C1XN36</accession>
<protein>
    <submittedName>
        <fullName evidence="1">Uncharacterized protein</fullName>
    </submittedName>
</protein>
<dbReference type="EMBL" id="BGZK01000898">
    <property type="protein sequence ID" value="GBP64473.1"/>
    <property type="molecule type" value="Genomic_DNA"/>
</dbReference>
<comment type="caution">
    <text evidence="1">The sequence shown here is derived from an EMBL/GenBank/DDBJ whole genome shotgun (WGS) entry which is preliminary data.</text>
</comment>
<dbReference type="Proteomes" id="UP000299102">
    <property type="component" value="Unassembled WGS sequence"/>
</dbReference>
<sequence>MYIYYLYKHAYKRKCGVRAKQEHVAEELRILLANKFDQRNSSCNFLLARGAVSPACAPPRPAPPAPLYVPSRPGMVVMNHLTSSRLDLALAAASSERQTKDVISRSEKRRITDERAADGLVSPSTDVVFRLPAILTDQDIAWPQSRVKRNYEAEQTYL</sequence>
<evidence type="ECO:0000313" key="1">
    <source>
        <dbReference type="EMBL" id="GBP64473.1"/>
    </source>
</evidence>